<gene>
    <name evidence="2" type="ORF">FWK35_00035339</name>
</gene>
<comment type="caution">
    <text evidence="2">The sequence shown here is derived from an EMBL/GenBank/DDBJ whole genome shotgun (WGS) entry which is preliminary data.</text>
</comment>
<evidence type="ECO:0000259" key="1">
    <source>
        <dbReference type="Pfam" id="PF21788"/>
    </source>
</evidence>
<feature type="domain" description="Transposable element P transposase-like GTP-binding insertion" evidence="1">
    <location>
        <begin position="7"/>
        <end position="102"/>
    </location>
</feature>
<organism evidence="2 3">
    <name type="scientific">Aphis craccivora</name>
    <name type="common">Cowpea aphid</name>
    <dbReference type="NCBI Taxonomy" id="307492"/>
    <lineage>
        <taxon>Eukaryota</taxon>
        <taxon>Metazoa</taxon>
        <taxon>Ecdysozoa</taxon>
        <taxon>Arthropoda</taxon>
        <taxon>Hexapoda</taxon>
        <taxon>Insecta</taxon>
        <taxon>Pterygota</taxon>
        <taxon>Neoptera</taxon>
        <taxon>Paraneoptera</taxon>
        <taxon>Hemiptera</taxon>
        <taxon>Sternorrhyncha</taxon>
        <taxon>Aphidomorpha</taxon>
        <taxon>Aphidoidea</taxon>
        <taxon>Aphididae</taxon>
        <taxon>Aphidini</taxon>
        <taxon>Aphis</taxon>
        <taxon>Aphis</taxon>
    </lineage>
</organism>
<dbReference type="Pfam" id="PF21788">
    <property type="entry name" value="TNP-like_GBD"/>
    <property type="match status" value="1"/>
</dbReference>
<dbReference type="Proteomes" id="UP000478052">
    <property type="component" value="Unassembled WGS sequence"/>
</dbReference>
<dbReference type="OrthoDB" id="6627680at2759"/>
<feature type="non-terminal residue" evidence="2">
    <location>
        <position position="1"/>
    </location>
</feature>
<dbReference type="AlphaFoldDB" id="A0A6G0VKJ2"/>
<proteinExistence type="predicted"/>
<evidence type="ECO:0000313" key="2">
    <source>
        <dbReference type="EMBL" id="KAF0692941.1"/>
    </source>
</evidence>
<protein>
    <submittedName>
        <fullName evidence="2">General transcription factor II-I repeat domain-containing protein 2-like</fullName>
    </submittedName>
</protein>
<dbReference type="InterPro" id="IPR048366">
    <property type="entry name" value="TNP-like_GBD"/>
</dbReference>
<sequence>FVLPNEKFVGINILKELLKLNSNNDFKLGYKLTERHIMVEGASRMNVRLAVQVFSNGVAKGISFCGNNNLITGYNWKEASEVIQLFNDWFYLLNTHQKIDKNSAILSQCDLQMHDDVTATTKEYAHLISEEGATTIDDVDMNILDFFEQEMENKKSFGEVETECVEYVA</sequence>
<feature type="non-terminal residue" evidence="2">
    <location>
        <position position="169"/>
    </location>
</feature>
<dbReference type="EMBL" id="VUJU01015607">
    <property type="protein sequence ID" value="KAF0692941.1"/>
    <property type="molecule type" value="Genomic_DNA"/>
</dbReference>
<evidence type="ECO:0000313" key="3">
    <source>
        <dbReference type="Proteomes" id="UP000478052"/>
    </source>
</evidence>
<reference evidence="2 3" key="1">
    <citation type="submission" date="2019-08" db="EMBL/GenBank/DDBJ databases">
        <title>Whole genome of Aphis craccivora.</title>
        <authorList>
            <person name="Voronova N.V."/>
            <person name="Shulinski R.S."/>
            <person name="Bandarenka Y.V."/>
            <person name="Zhorov D.G."/>
            <person name="Warner D."/>
        </authorList>
    </citation>
    <scope>NUCLEOTIDE SEQUENCE [LARGE SCALE GENOMIC DNA]</scope>
    <source>
        <strain evidence="2">180601</strain>
        <tissue evidence="2">Whole Body</tissue>
    </source>
</reference>
<name>A0A6G0VKJ2_APHCR</name>
<keyword evidence="3" id="KW-1185">Reference proteome</keyword>
<accession>A0A6G0VKJ2</accession>